<organism evidence="3 4">
    <name type="scientific">Clitoria ternatea</name>
    <name type="common">Butterfly pea</name>
    <dbReference type="NCBI Taxonomy" id="43366"/>
    <lineage>
        <taxon>Eukaryota</taxon>
        <taxon>Viridiplantae</taxon>
        <taxon>Streptophyta</taxon>
        <taxon>Embryophyta</taxon>
        <taxon>Tracheophyta</taxon>
        <taxon>Spermatophyta</taxon>
        <taxon>Magnoliopsida</taxon>
        <taxon>eudicotyledons</taxon>
        <taxon>Gunneridae</taxon>
        <taxon>Pentapetalae</taxon>
        <taxon>rosids</taxon>
        <taxon>fabids</taxon>
        <taxon>Fabales</taxon>
        <taxon>Fabaceae</taxon>
        <taxon>Papilionoideae</taxon>
        <taxon>50 kb inversion clade</taxon>
        <taxon>NPAAA clade</taxon>
        <taxon>indigoferoid/millettioid clade</taxon>
        <taxon>Phaseoleae</taxon>
        <taxon>Clitoria</taxon>
    </lineage>
</organism>
<gene>
    <name evidence="3" type="ORF">RJT34_08162</name>
</gene>
<accession>A0AAN9K672</accession>
<evidence type="ECO:0000313" key="4">
    <source>
        <dbReference type="Proteomes" id="UP001359559"/>
    </source>
</evidence>
<name>A0AAN9K672_CLITE</name>
<evidence type="ECO:0000256" key="1">
    <source>
        <dbReference type="SAM" id="MobiDB-lite"/>
    </source>
</evidence>
<protein>
    <submittedName>
        <fullName evidence="3">Uncharacterized protein</fullName>
    </submittedName>
</protein>
<keyword evidence="2" id="KW-0812">Transmembrane</keyword>
<keyword evidence="2" id="KW-1133">Transmembrane helix</keyword>
<sequence>MSSFHPPPTSSSSVTVPTALVTRPTRRSTRVPPHRSASALPPRWHLCSLGVVTSTGLSSWRLWVGLGTVGFGLGEGCLGLGGWSWVGGVWGWEALEVVEICSRSGMSVLWNLLGRSVNSETKSSSALSSIIQLADVCFVGFLFCWGDFSLLFCFLIVSWVWF</sequence>
<dbReference type="Proteomes" id="UP001359559">
    <property type="component" value="Unassembled WGS sequence"/>
</dbReference>
<dbReference type="AlphaFoldDB" id="A0AAN9K672"/>
<keyword evidence="2" id="KW-0472">Membrane</keyword>
<evidence type="ECO:0000256" key="2">
    <source>
        <dbReference type="SAM" id="Phobius"/>
    </source>
</evidence>
<feature type="compositionally biased region" description="Basic residues" evidence="1">
    <location>
        <begin position="24"/>
        <end position="33"/>
    </location>
</feature>
<feature type="compositionally biased region" description="Low complexity" evidence="1">
    <location>
        <begin position="10"/>
        <end position="23"/>
    </location>
</feature>
<feature type="region of interest" description="Disordered" evidence="1">
    <location>
        <begin position="1"/>
        <end position="38"/>
    </location>
</feature>
<reference evidence="3 4" key="1">
    <citation type="submission" date="2024-01" db="EMBL/GenBank/DDBJ databases">
        <title>The genomes of 5 underutilized Papilionoideae crops provide insights into root nodulation and disease resistance.</title>
        <authorList>
            <person name="Yuan L."/>
        </authorList>
    </citation>
    <scope>NUCLEOTIDE SEQUENCE [LARGE SCALE GENOMIC DNA]</scope>
    <source>
        <strain evidence="3">LY-2023</strain>
        <tissue evidence="3">Leaf</tissue>
    </source>
</reference>
<dbReference type="EMBL" id="JAYKXN010000002">
    <property type="protein sequence ID" value="KAK7310573.1"/>
    <property type="molecule type" value="Genomic_DNA"/>
</dbReference>
<evidence type="ECO:0000313" key="3">
    <source>
        <dbReference type="EMBL" id="KAK7310573.1"/>
    </source>
</evidence>
<comment type="caution">
    <text evidence="3">The sequence shown here is derived from an EMBL/GenBank/DDBJ whole genome shotgun (WGS) entry which is preliminary data.</text>
</comment>
<feature type="transmembrane region" description="Helical" evidence="2">
    <location>
        <begin position="136"/>
        <end position="161"/>
    </location>
</feature>
<keyword evidence="4" id="KW-1185">Reference proteome</keyword>
<proteinExistence type="predicted"/>